<dbReference type="Pfam" id="PF08590">
    <property type="entry name" value="DUF1771"/>
    <property type="match status" value="1"/>
</dbReference>
<dbReference type="Gene3D" id="3.30.1370.110">
    <property type="match status" value="1"/>
</dbReference>
<comment type="caution">
    <text evidence="3">The sequence shown here is derived from an EMBL/GenBank/DDBJ whole genome shotgun (WGS) entry which is preliminary data.</text>
</comment>
<dbReference type="SUPFAM" id="SSF160443">
    <property type="entry name" value="SMR domain-like"/>
    <property type="match status" value="1"/>
</dbReference>
<dbReference type="InterPro" id="IPR002625">
    <property type="entry name" value="Smr_dom"/>
</dbReference>
<dbReference type="PROSITE" id="PS50828">
    <property type="entry name" value="SMR"/>
    <property type="match status" value="1"/>
</dbReference>
<proteinExistence type="predicted"/>
<gene>
    <name evidence="3" type="ORF">E3P90_01795</name>
</gene>
<feature type="region of interest" description="Disordered" evidence="1">
    <location>
        <begin position="19"/>
        <end position="53"/>
    </location>
</feature>
<reference evidence="3 4" key="1">
    <citation type="submission" date="2019-03" db="EMBL/GenBank/DDBJ databases">
        <title>Sequencing 23 genomes of Wallemia ichthyophaga.</title>
        <authorList>
            <person name="Gostincar C."/>
        </authorList>
    </citation>
    <scope>NUCLEOTIDE SEQUENCE [LARGE SCALE GENOMIC DNA]</scope>
    <source>
        <strain evidence="3 4">EXF-8621</strain>
    </source>
</reference>
<dbReference type="Proteomes" id="UP000306954">
    <property type="component" value="Unassembled WGS sequence"/>
</dbReference>
<dbReference type="AlphaFoldDB" id="A0A4T0KBA3"/>
<dbReference type="InterPro" id="IPR053020">
    <property type="entry name" value="Smr_domain_protein"/>
</dbReference>
<feature type="domain" description="Smr" evidence="2">
    <location>
        <begin position="138"/>
        <end position="214"/>
    </location>
</feature>
<dbReference type="SMART" id="SM01162">
    <property type="entry name" value="DUF1771"/>
    <property type="match status" value="1"/>
</dbReference>
<organism evidence="3 4">
    <name type="scientific">Wallemia ichthyophaga</name>
    <dbReference type="NCBI Taxonomy" id="245174"/>
    <lineage>
        <taxon>Eukaryota</taxon>
        <taxon>Fungi</taxon>
        <taxon>Dikarya</taxon>
        <taxon>Basidiomycota</taxon>
        <taxon>Wallemiomycotina</taxon>
        <taxon>Wallemiomycetes</taxon>
        <taxon>Wallemiales</taxon>
        <taxon>Wallemiaceae</taxon>
        <taxon>Wallemia</taxon>
    </lineage>
</organism>
<evidence type="ECO:0000313" key="3">
    <source>
        <dbReference type="EMBL" id="TIB13018.1"/>
    </source>
</evidence>
<evidence type="ECO:0000256" key="1">
    <source>
        <dbReference type="SAM" id="MobiDB-lite"/>
    </source>
</evidence>
<feature type="region of interest" description="Disordered" evidence="1">
    <location>
        <begin position="93"/>
        <end position="115"/>
    </location>
</feature>
<dbReference type="EMBL" id="SPOF01000016">
    <property type="protein sequence ID" value="TIB13018.1"/>
    <property type="molecule type" value="Genomic_DNA"/>
</dbReference>
<sequence>MNWVGILKKIFKICVKEIEKHQEQQSEPTPAPSQKPTGEYIPPKESLGEKRINGQAAEQYWMSQPEYTELRDRANAEGDKMGRCFDAASSAYTSGDGGRAKELSNEGKEHKKERSRINKQAADWIFEKNNLDNRRDEVDLHGLYVKEAMGKVEEAIANARVSNINPLKVVVGRGTHSKNHVSKMKPAIEGMMRKENLRCRVDPTNAGQLLVYLDGQGDGTDNAEDVAKDTEDACSAILAGADDRRVTKPESRNRFELLSGVTGERSEEFSRRRI</sequence>
<name>A0A4T0KBA3_WALIC</name>
<dbReference type="InterPro" id="IPR013899">
    <property type="entry name" value="DUF1771"/>
</dbReference>
<dbReference type="SMART" id="SM00463">
    <property type="entry name" value="SMR"/>
    <property type="match status" value="1"/>
</dbReference>
<evidence type="ECO:0000313" key="4">
    <source>
        <dbReference type="Proteomes" id="UP000306954"/>
    </source>
</evidence>
<protein>
    <recommendedName>
        <fullName evidence="2">Smr domain-containing protein</fullName>
    </recommendedName>
</protein>
<dbReference type="InterPro" id="IPR036063">
    <property type="entry name" value="Smr_dom_sf"/>
</dbReference>
<feature type="compositionally biased region" description="Polar residues" evidence="1">
    <location>
        <begin position="25"/>
        <end position="36"/>
    </location>
</feature>
<feature type="compositionally biased region" description="Basic and acidic residues" evidence="1">
    <location>
        <begin position="98"/>
        <end position="115"/>
    </location>
</feature>
<accession>A0A4T0KBA3</accession>
<dbReference type="Pfam" id="PF01713">
    <property type="entry name" value="Smr"/>
    <property type="match status" value="1"/>
</dbReference>
<dbReference type="PANTHER" id="PTHR47417:SF1">
    <property type="entry name" value="SMR DOMAIN-CONTAINING PROTEIN YPL199C"/>
    <property type="match status" value="1"/>
</dbReference>
<evidence type="ECO:0000259" key="2">
    <source>
        <dbReference type="PROSITE" id="PS50828"/>
    </source>
</evidence>
<dbReference type="PANTHER" id="PTHR47417">
    <property type="entry name" value="SMR DOMAIN-CONTAINING PROTEIN YPL199C"/>
    <property type="match status" value="1"/>
</dbReference>